<name>A0A158KRN0_9BURK</name>
<accession>A0A158KRN0</accession>
<evidence type="ECO:0000313" key="1">
    <source>
        <dbReference type="EMBL" id="SAL83788.1"/>
    </source>
</evidence>
<dbReference type="EMBL" id="FCON02000145">
    <property type="protein sequence ID" value="SAL83788.1"/>
    <property type="molecule type" value="Genomic_DNA"/>
</dbReference>
<comment type="caution">
    <text evidence="1">The sequence shown here is derived from an EMBL/GenBank/DDBJ whole genome shotgun (WGS) entry which is preliminary data.</text>
</comment>
<reference evidence="1" key="1">
    <citation type="submission" date="2016-01" db="EMBL/GenBank/DDBJ databases">
        <authorList>
            <person name="Peeters C."/>
        </authorList>
    </citation>
    <scope>NUCLEOTIDE SEQUENCE [LARGE SCALE GENOMIC DNA]</scope>
    <source>
        <strain evidence="1">LMG 22940</strain>
    </source>
</reference>
<gene>
    <name evidence="1" type="ORF">AWB68_07043</name>
</gene>
<protein>
    <submittedName>
        <fullName evidence="1">Integrase catalytic subunit</fullName>
    </submittedName>
</protein>
<keyword evidence="2" id="KW-1185">Reference proteome</keyword>
<organism evidence="1 2">
    <name type="scientific">Caballeronia choica</name>
    <dbReference type="NCBI Taxonomy" id="326476"/>
    <lineage>
        <taxon>Bacteria</taxon>
        <taxon>Pseudomonadati</taxon>
        <taxon>Pseudomonadota</taxon>
        <taxon>Betaproteobacteria</taxon>
        <taxon>Burkholderiales</taxon>
        <taxon>Burkholderiaceae</taxon>
        <taxon>Caballeronia</taxon>
    </lineage>
</organism>
<evidence type="ECO:0000313" key="2">
    <source>
        <dbReference type="Proteomes" id="UP000054770"/>
    </source>
</evidence>
<proteinExistence type="predicted"/>
<dbReference type="Proteomes" id="UP000054770">
    <property type="component" value="Unassembled WGS sequence"/>
</dbReference>
<dbReference type="AlphaFoldDB" id="A0A158KRN0"/>
<sequence>MNVLKPYLQSTEFTLLERNKSQRQIRRLTGIDRKTIRRYQAIFESQQASVANSPGVTTGSEAATAQNPLLSRLARTRSDVHFLAGTRSTLAYAEHHDCSLFAARFDTGFNFVALNQTRLR</sequence>